<dbReference type="Proteomes" id="UP000831701">
    <property type="component" value="Chromosome 16"/>
</dbReference>
<dbReference type="EMBL" id="CM041546">
    <property type="protein sequence ID" value="KAI3361574.1"/>
    <property type="molecule type" value="Genomic_DNA"/>
</dbReference>
<evidence type="ECO:0000313" key="2">
    <source>
        <dbReference type="Proteomes" id="UP000831701"/>
    </source>
</evidence>
<protein>
    <submittedName>
        <fullName evidence="1">Uncharacterized protein</fullName>
    </submittedName>
</protein>
<keyword evidence="2" id="KW-1185">Reference proteome</keyword>
<evidence type="ECO:0000313" key="1">
    <source>
        <dbReference type="EMBL" id="KAI3361574.1"/>
    </source>
</evidence>
<comment type="caution">
    <text evidence="1">The sequence shown here is derived from an EMBL/GenBank/DDBJ whole genome shotgun (WGS) entry which is preliminary data.</text>
</comment>
<reference evidence="1" key="1">
    <citation type="submission" date="2022-04" db="EMBL/GenBank/DDBJ databases">
        <title>Jade perch genome.</title>
        <authorList>
            <person name="Chao B."/>
        </authorList>
    </citation>
    <scope>NUCLEOTIDE SEQUENCE</scope>
    <source>
        <strain evidence="1">CB-2022</strain>
    </source>
</reference>
<accession>A0ACB8W1F5</accession>
<name>A0ACB8W1F5_9TELE</name>
<proteinExistence type="predicted"/>
<sequence>MGRKGFRAAPFQAAHCSDRLYKLVAKGALCPLLGGMVLTCSNFGVVI</sequence>
<feature type="non-terminal residue" evidence="1">
    <location>
        <position position="47"/>
    </location>
</feature>
<gene>
    <name evidence="1" type="ORF">L3Q82_013708</name>
</gene>
<organism evidence="1 2">
    <name type="scientific">Scortum barcoo</name>
    <name type="common">barcoo grunter</name>
    <dbReference type="NCBI Taxonomy" id="214431"/>
    <lineage>
        <taxon>Eukaryota</taxon>
        <taxon>Metazoa</taxon>
        <taxon>Chordata</taxon>
        <taxon>Craniata</taxon>
        <taxon>Vertebrata</taxon>
        <taxon>Euteleostomi</taxon>
        <taxon>Actinopterygii</taxon>
        <taxon>Neopterygii</taxon>
        <taxon>Teleostei</taxon>
        <taxon>Neoteleostei</taxon>
        <taxon>Acanthomorphata</taxon>
        <taxon>Eupercaria</taxon>
        <taxon>Centrarchiformes</taxon>
        <taxon>Terapontoidei</taxon>
        <taxon>Terapontidae</taxon>
        <taxon>Scortum</taxon>
    </lineage>
</organism>